<comment type="caution">
    <text evidence="6">The sequence shown here is derived from an EMBL/GenBank/DDBJ whole genome shotgun (WGS) entry which is preliminary data.</text>
</comment>
<keyword evidence="2 4" id="KW-0547">Nucleotide-binding</keyword>
<dbReference type="InterPro" id="IPR002698">
    <property type="entry name" value="FTHF_cligase"/>
</dbReference>
<feature type="binding site" evidence="4">
    <location>
        <begin position="10"/>
        <end position="14"/>
    </location>
    <ligand>
        <name>ATP</name>
        <dbReference type="ChEBI" id="CHEBI:30616"/>
    </ligand>
</feature>
<evidence type="ECO:0000256" key="3">
    <source>
        <dbReference type="ARBA" id="ARBA00022840"/>
    </source>
</evidence>
<dbReference type="Proteomes" id="UP000033546">
    <property type="component" value="Unassembled WGS sequence"/>
</dbReference>
<dbReference type="EMBL" id="LANU01000002">
    <property type="protein sequence ID" value="KJV65352.1"/>
    <property type="molecule type" value="Genomic_DNA"/>
</dbReference>
<keyword evidence="6" id="KW-0436">Ligase</keyword>
<dbReference type="PIRSF" id="PIRSF006806">
    <property type="entry name" value="FTHF_cligase"/>
    <property type="match status" value="1"/>
</dbReference>
<dbReference type="PANTHER" id="PTHR23407:SF1">
    <property type="entry name" value="5-FORMYLTETRAHYDROFOLATE CYCLO-LIGASE"/>
    <property type="match status" value="1"/>
</dbReference>
<dbReference type="AlphaFoldDB" id="A0A0F3NCA2"/>
<dbReference type="GO" id="GO:0030272">
    <property type="term" value="F:5-formyltetrahydrofolate cyclo-ligase activity"/>
    <property type="evidence" value="ECO:0007669"/>
    <property type="project" value="UniProtKB-EC"/>
</dbReference>
<proteinExistence type="inferred from homology"/>
<dbReference type="InterPro" id="IPR024185">
    <property type="entry name" value="FTHF_cligase-like_sf"/>
</dbReference>
<dbReference type="GO" id="GO:0035999">
    <property type="term" value="P:tetrahydrofolate interconversion"/>
    <property type="evidence" value="ECO:0007669"/>
    <property type="project" value="TreeGrafter"/>
</dbReference>
<comment type="similarity">
    <text evidence="1">Belongs to the 5-formyltetrahydrofolate cyclo-ligase family.</text>
</comment>
<feature type="binding site" evidence="4">
    <location>
        <position position="59"/>
    </location>
    <ligand>
        <name>substrate</name>
    </ligand>
</feature>
<evidence type="ECO:0000256" key="2">
    <source>
        <dbReference type="ARBA" id="ARBA00022741"/>
    </source>
</evidence>
<sequence length="173" mass="19893">MVIKSISDRKTELRERYRKLRKEVQCQKEASYSLLQNYINNITIEETSIISGYIPIDGEIDVLPLMNHLMKEKHVVAVPVINQNSKILLFHQWNTINSVIPNILIVPLIAFDKCLNRLGFGGGYYDSTISKLRPTCKVIGVAYDIQLCDVIPIESHDEILDMVITEKKVYKQM</sequence>
<dbReference type="GO" id="GO:0005524">
    <property type="term" value="F:ATP binding"/>
    <property type="evidence" value="ECO:0007669"/>
    <property type="project" value="UniProtKB-KW"/>
</dbReference>
<feature type="binding site" evidence="4">
    <location>
        <position position="54"/>
    </location>
    <ligand>
        <name>substrate</name>
    </ligand>
</feature>
<evidence type="ECO:0000313" key="7">
    <source>
        <dbReference type="Proteomes" id="UP000033546"/>
    </source>
</evidence>
<dbReference type="PANTHER" id="PTHR23407">
    <property type="entry name" value="ATPASE INHIBITOR/5-FORMYLTETRAHYDROFOLATE CYCLO-LIGASE"/>
    <property type="match status" value="1"/>
</dbReference>
<gene>
    <name evidence="6" type="ORF">EMUCRT_0291</name>
</gene>
<dbReference type="PATRIC" id="fig|1359167.3.peg.279"/>
<reference evidence="6 7" key="1">
    <citation type="submission" date="2015-02" db="EMBL/GenBank/DDBJ databases">
        <title>Genome Sequencing of Rickettsiales.</title>
        <authorList>
            <person name="Daugherty S.C."/>
            <person name="Su Q."/>
            <person name="Abolude K."/>
            <person name="Beier-Sexton M."/>
            <person name="Carlyon J.A."/>
            <person name="Carter R."/>
            <person name="Day N.P."/>
            <person name="Dumler S.J."/>
            <person name="Dyachenko V."/>
            <person name="Godinez A."/>
            <person name="Kurtti T.J."/>
            <person name="Lichay M."/>
            <person name="Mullins K.E."/>
            <person name="Ott S."/>
            <person name="Pappas-Brown V."/>
            <person name="Paris D.H."/>
            <person name="Patel P."/>
            <person name="Richards A.L."/>
            <person name="Sadzewicz L."/>
            <person name="Sears K."/>
            <person name="Seidman D."/>
            <person name="Sengamalay N."/>
            <person name="Stenos J."/>
            <person name="Tallon L.J."/>
            <person name="Vincent G."/>
            <person name="Fraser C.M."/>
            <person name="Munderloh U."/>
            <person name="Dunning-Hotopp J.C."/>
        </authorList>
    </citation>
    <scope>NUCLEOTIDE SEQUENCE [LARGE SCALE GENOMIC DNA]</scope>
    <source>
        <strain evidence="6 7">EmCRT</strain>
    </source>
</reference>
<dbReference type="GO" id="GO:0009396">
    <property type="term" value="P:folic acid-containing compound biosynthetic process"/>
    <property type="evidence" value="ECO:0007669"/>
    <property type="project" value="TreeGrafter"/>
</dbReference>
<dbReference type="Pfam" id="PF01812">
    <property type="entry name" value="5-FTHF_cyc-lig"/>
    <property type="match status" value="2"/>
</dbReference>
<dbReference type="SUPFAM" id="SSF100950">
    <property type="entry name" value="NagB/RpiA/CoA transferase-like"/>
    <property type="match status" value="1"/>
</dbReference>
<feature type="binding site" evidence="4">
    <location>
        <begin position="117"/>
        <end position="125"/>
    </location>
    <ligand>
        <name>ATP</name>
        <dbReference type="ChEBI" id="CHEBI:30616"/>
    </ligand>
</feature>
<accession>A0A0F3NCA2</accession>
<dbReference type="RefSeq" id="WP_231568494.1">
    <property type="nucleotide sequence ID" value="NZ_LANU01000002.1"/>
</dbReference>
<dbReference type="EC" id="6.3.3.2" evidence="6"/>
<evidence type="ECO:0000256" key="4">
    <source>
        <dbReference type="PIRSR" id="PIRSR006806-1"/>
    </source>
</evidence>
<evidence type="ECO:0000256" key="5">
    <source>
        <dbReference type="SAM" id="Coils"/>
    </source>
</evidence>
<feature type="coiled-coil region" evidence="5">
    <location>
        <begin position="3"/>
        <end position="30"/>
    </location>
</feature>
<name>A0A0F3NCA2_9RICK</name>
<dbReference type="InterPro" id="IPR037171">
    <property type="entry name" value="NagB/RpiA_transferase-like"/>
</dbReference>
<protein>
    <submittedName>
        <fullName evidence="6">5-formyltetrahydrofolate cyclo-ligase</fullName>
        <ecNumber evidence="6">6.3.3.2</ecNumber>
    </submittedName>
</protein>
<evidence type="ECO:0000256" key="1">
    <source>
        <dbReference type="ARBA" id="ARBA00010638"/>
    </source>
</evidence>
<keyword evidence="3 4" id="KW-0067">ATP-binding</keyword>
<keyword evidence="5" id="KW-0175">Coiled coil</keyword>
<evidence type="ECO:0000313" key="6">
    <source>
        <dbReference type="EMBL" id="KJV65352.1"/>
    </source>
</evidence>
<dbReference type="Gene3D" id="3.40.50.10420">
    <property type="entry name" value="NagB/RpiA/CoA transferase-like"/>
    <property type="match status" value="2"/>
</dbReference>
<organism evidence="6 7">
    <name type="scientific">Ehrlichia cf. muris str. EmCRT</name>
    <dbReference type="NCBI Taxonomy" id="1359167"/>
    <lineage>
        <taxon>Bacteria</taxon>
        <taxon>Pseudomonadati</taxon>
        <taxon>Pseudomonadota</taxon>
        <taxon>Alphaproteobacteria</taxon>
        <taxon>Rickettsiales</taxon>
        <taxon>Anaplasmataceae</taxon>
        <taxon>Ehrlichia</taxon>
    </lineage>
</organism>